<gene>
    <name evidence="2" type="ORF">Dsin_023741</name>
</gene>
<accession>A0AAE0A5C5</accession>
<dbReference type="EMBL" id="JANJYJ010000007">
    <property type="protein sequence ID" value="KAK3200326.1"/>
    <property type="molecule type" value="Genomic_DNA"/>
</dbReference>
<evidence type="ECO:0000256" key="1">
    <source>
        <dbReference type="SAM" id="MobiDB-lite"/>
    </source>
</evidence>
<dbReference type="AlphaFoldDB" id="A0AAE0A5C5"/>
<feature type="region of interest" description="Disordered" evidence="1">
    <location>
        <begin position="64"/>
        <end position="112"/>
    </location>
</feature>
<evidence type="ECO:0000313" key="3">
    <source>
        <dbReference type="Proteomes" id="UP001281410"/>
    </source>
</evidence>
<sequence length="112" mass="12168">MQQEMILGSWIIVCISIMPPALRNNSCPICKAVALADAKMPVSQSQPVMQIFEDQLFATVAARERHSSNTAASTDERSAFALLNSDPTTTSASSTSRFCVSESKQDKNNNNN</sequence>
<protein>
    <submittedName>
        <fullName evidence="2">Uncharacterized protein</fullName>
    </submittedName>
</protein>
<feature type="compositionally biased region" description="Basic and acidic residues" evidence="1">
    <location>
        <begin position="103"/>
        <end position="112"/>
    </location>
</feature>
<proteinExistence type="predicted"/>
<organism evidence="2 3">
    <name type="scientific">Dipteronia sinensis</name>
    <dbReference type="NCBI Taxonomy" id="43782"/>
    <lineage>
        <taxon>Eukaryota</taxon>
        <taxon>Viridiplantae</taxon>
        <taxon>Streptophyta</taxon>
        <taxon>Embryophyta</taxon>
        <taxon>Tracheophyta</taxon>
        <taxon>Spermatophyta</taxon>
        <taxon>Magnoliopsida</taxon>
        <taxon>eudicotyledons</taxon>
        <taxon>Gunneridae</taxon>
        <taxon>Pentapetalae</taxon>
        <taxon>rosids</taxon>
        <taxon>malvids</taxon>
        <taxon>Sapindales</taxon>
        <taxon>Sapindaceae</taxon>
        <taxon>Hippocastanoideae</taxon>
        <taxon>Acereae</taxon>
        <taxon>Dipteronia</taxon>
    </lineage>
</organism>
<keyword evidence="3" id="KW-1185">Reference proteome</keyword>
<dbReference type="Proteomes" id="UP001281410">
    <property type="component" value="Unassembled WGS sequence"/>
</dbReference>
<reference evidence="2" key="1">
    <citation type="journal article" date="2023" name="Plant J.">
        <title>Genome sequences and population genomics provide insights into the demographic history, inbreeding, and mutation load of two 'living fossil' tree species of Dipteronia.</title>
        <authorList>
            <person name="Feng Y."/>
            <person name="Comes H.P."/>
            <person name="Chen J."/>
            <person name="Zhu S."/>
            <person name="Lu R."/>
            <person name="Zhang X."/>
            <person name="Li P."/>
            <person name="Qiu J."/>
            <person name="Olsen K.M."/>
            <person name="Qiu Y."/>
        </authorList>
    </citation>
    <scope>NUCLEOTIDE SEQUENCE</scope>
    <source>
        <strain evidence="2">NBL</strain>
    </source>
</reference>
<comment type="caution">
    <text evidence="2">The sequence shown here is derived from an EMBL/GenBank/DDBJ whole genome shotgun (WGS) entry which is preliminary data.</text>
</comment>
<name>A0AAE0A5C5_9ROSI</name>
<evidence type="ECO:0000313" key="2">
    <source>
        <dbReference type="EMBL" id="KAK3200326.1"/>
    </source>
</evidence>